<keyword evidence="8" id="KW-1185">Reference proteome</keyword>
<evidence type="ECO:0000259" key="5">
    <source>
        <dbReference type="PROSITE" id="PS50111"/>
    </source>
</evidence>
<feature type="transmembrane region" description="Helical" evidence="4">
    <location>
        <begin position="310"/>
        <end position="330"/>
    </location>
</feature>
<proteinExistence type="inferred from homology"/>
<keyword evidence="4" id="KW-0812">Transmembrane</keyword>
<sequence>MAIPSFRNLPVGRKLAVSAGVALLVLGVLVATVQVEVGDVTAEAAAQGRAQAAERAMAAATIAVGRLEAGGQSLLLAQDAAEVAAVVEGVEAARRDADAALEAAASGTAEAATRATIAEAGEAFATMAALMRELAAQRGTLIERRDGQLLQLGGEYDQAFEAASSNLEVDLRGTAGEEMRQRLLAFHGAVNELRIAVQRFLTTGDAAMARRVRRAMAQARVHGRGLANPPPPGMLGEDLRRLDAVGTQLAAAAEGVVGAAEASTRLRQERLRPLRERLEAALRGADEALAAEGAARRAGAANSLAVMRHVTLGASLAVALLLLLASWLTGRAIGGPLRRLEGAVTRIAGGDTAVAVPDRDRRDEIGRIAEALEALRLAAARAFAQGQMLEQMPVGVMMADPRDGFRITYVNPHIREHLRRIEAHLPCGADELLGRSIDLFHRRPEQQRDLLSDPARLPYRVRITIGGEVAQLIAAPILDAAGGYVGPMLTWSFVTEQARLADTFEAEIGSVVASVSDSASRMELAARDLAAAAGTSGREAAAVAEAAGQANGDVQAVAAAAEQLAASVAEITRQVAEGAAIVRAAVSEAQATDGTVHGLSQAANRIGDVVRLISDIAGQTNLLALNATIEAARAGEAGKGFAVVAGEVKNLASQTARATEEIGGQIAAIQGTTAKAVEALRSICATVQRMHEITAAIAAAVEQQGAATREIARSAGQVAEGTAMVSRRIGGVRGVAEQTGDSAAGLLEASRTLSEQAEMLRDGAERFLAAVRAA</sequence>
<protein>
    <submittedName>
        <fullName evidence="7">Methyl-accepting chemotaxis protein</fullName>
    </submittedName>
</protein>
<dbReference type="GO" id="GO:0007165">
    <property type="term" value="P:signal transduction"/>
    <property type="evidence" value="ECO:0007669"/>
    <property type="project" value="UniProtKB-KW"/>
</dbReference>
<dbReference type="PANTHER" id="PTHR32089">
    <property type="entry name" value="METHYL-ACCEPTING CHEMOTAXIS PROTEIN MCPB"/>
    <property type="match status" value="1"/>
</dbReference>
<dbReference type="InterPro" id="IPR000014">
    <property type="entry name" value="PAS"/>
</dbReference>
<dbReference type="Pfam" id="PF13188">
    <property type="entry name" value="PAS_8"/>
    <property type="match status" value="1"/>
</dbReference>
<dbReference type="CDD" id="cd00130">
    <property type="entry name" value="PAS"/>
    <property type="match status" value="1"/>
</dbReference>
<dbReference type="AlphaFoldDB" id="A0A9X2BTK4"/>
<feature type="domain" description="Methyl-accepting transducer" evidence="5">
    <location>
        <begin position="511"/>
        <end position="754"/>
    </location>
</feature>
<dbReference type="GO" id="GO:0016020">
    <property type="term" value="C:membrane"/>
    <property type="evidence" value="ECO:0007669"/>
    <property type="project" value="InterPro"/>
</dbReference>
<dbReference type="PANTHER" id="PTHR32089:SF112">
    <property type="entry name" value="LYSOZYME-LIKE PROTEIN-RELATED"/>
    <property type="match status" value="1"/>
</dbReference>
<evidence type="ECO:0000256" key="3">
    <source>
        <dbReference type="PROSITE-ProRule" id="PRU00284"/>
    </source>
</evidence>
<evidence type="ECO:0000313" key="8">
    <source>
        <dbReference type="Proteomes" id="UP001139516"/>
    </source>
</evidence>
<keyword evidence="4" id="KW-0472">Membrane</keyword>
<dbReference type="SUPFAM" id="SSF58104">
    <property type="entry name" value="Methyl-accepting chemotaxis protein (MCP) signaling domain"/>
    <property type="match status" value="1"/>
</dbReference>
<dbReference type="EMBL" id="JALPRX010000008">
    <property type="protein sequence ID" value="MCK8783311.1"/>
    <property type="molecule type" value="Genomic_DNA"/>
</dbReference>
<evidence type="ECO:0000313" key="7">
    <source>
        <dbReference type="EMBL" id="MCK8783311.1"/>
    </source>
</evidence>
<evidence type="ECO:0000256" key="4">
    <source>
        <dbReference type="SAM" id="Phobius"/>
    </source>
</evidence>
<dbReference type="PROSITE" id="PS50885">
    <property type="entry name" value="HAMP"/>
    <property type="match status" value="1"/>
</dbReference>
<comment type="similarity">
    <text evidence="2">Belongs to the methyl-accepting chemotaxis (MCP) protein family.</text>
</comment>
<evidence type="ECO:0000256" key="2">
    <source>
        <dbReference type="ARBA" id="ARBA00029447"/>
    </source>
</evidence>
<name>A0A9X2BTK4_9PROT</name>
<reference evidence="7" key="1">
    <citation type="submission" date="2022-04" db="EMBL/GenBank/DDBJ databases">
        <title>Roseomonas acroporae sp. nov., isolated from coral Acropora digitifera.</title>
        <authorList>
            <person name="Sun H."/>
        </authorList>
    </citation>
    <scope>NUCLEOTIDE SEQUENCE</scope>
    <source>
        <strain evidence="7">NAR14</strain>
    </source>
</reference>
<accession>A0A9X2BTK4</accession>
<feature type="domain" description="HAMP" evidence="6">
    <location>
        <begin position="331"/>
        <end position="384"/>
    </location>
</feature>
<dbReference type="InterPro" id="IPR004089">
    <property type="entry name" value="MCPsignal_dom"/>
</dbReference>
<dbReference type="SMART" id="SM00304">
    <property type="entry name" value="HAMP"/>
    <property type="match status" value="1"/>
</dbReference>
<dbReference type="SUPFAM" id="SSF158472">
    <property type="entry name" value="HAMP domain-like"/>
    <property type="match status" value="1"/>
</dbReference>
<dbReference type="Gene3D" id="6.10.340.10">
    <property type="match status" value="1"/>
</dbReference>
<keyword evidence="4" id="KW-1133">Transmembrane helix</keyword>
<evidence type="ECO:0000259" key="6">
    <source>
        <dbReference type="PROSITE" id="PS50885"/>
    </source>
</evidence>
<gene>
    <name evidence="7" type="ORF">M0638_02805</name>
</gene>
<dbReference type="RefSeq" id="WP_248665436.1">
    <property type="nucleotide sequence ID" value="NZ_JALPRX010000008.1"/>
</dbReference>
<dbReference type="SMART" id="SM00283">
    <property type="entry name" value="MA"/>
    <property type="match status" value="1"/>
</dbReference>
<dbReference type="Gene3D" id="1.10.287.950">
    <property type="entry name" value="Methyl-accepting chemotaxis protein"/>
    <property type="match status" value="1"/>
</dbReference>
<dbReference type="Proteomes" id="UP001139516">
    <property type="component" value="Unassembled WGS sequence"/>
</dbReference>
<dbReference type="CDD" id="cd06225">
    <property type="entry name" value="HAMP"/>
    <property type="match status" value="1"/>
</dbReference>
<dbReference type="Pfam" id="PF00672">
    <property type="entry name" value="HAMP"/>
    <property type="match status" value="1"/>
</dbReference>
<dbReference type="Pfam" id="PF00015">
    <property type="entry name" value="MCPsignal"/>
    <property type="match status" value="1"/>
</dbReference>
<dbReference type="InterPro" id="IPR003660">
    <property type="entry name" value="HAMP_dom"/>
</dbReference>
<dbReference type="PROSITE" id="PS50111">
    <property type="entry name" value="CHEMOTAXIS_TRANSDUC_2"/>
    <property type="match status" value="1"/>
</dbReference>
<evidence type="ECO:0000256" key="1">
    <source>
        <dbReference type="ARBA" id="ARBA00023224"/>
    </source>
</evidence>
<keyword evidence="1 3" id="KW-0807">Transducer</keyword>
<dbReference type="Gene3D" id="3.30.450.20">
    <property type="entry name" value="PAS domain"/>
    <property type="match status" value="1"/>
</dbReference>
<comment type="caution">
    <text evidence="7">The sequence shown here is derived from an EMBL/GenBank/DDBJ whole genome shotgun (WGS) entry which is preliminary data.</text>
</comment>
<organism evidence="7 8">
    <name type="scientific">Roseomonas acroporae</name>
    <dbReference type="NCBI Taxonomy" id="2937791"/>
    <lineage>
        <taxon>Bacteria</taxon>
        <taxon>Pseudomonadati</taxon>
        <taxon>Pseudomonadota</taxon>
        <taxon>Alphaproteobacteria</taxon>
        <taxon>Acetobacterales</taxon>
        <taxon>Roseomonadaceae</taxon>
        <taxon>Roseomonas</taxon>
    </lineage>
</organism>